<reference evidence="3" key="1">
    <citation type="journal article" date="2019" name="Int. J. Syst. Evol. Microbiol.">
        <title>The Global Catalogue of Microorganisms (GCM) 10K type strain sequencing project: providing services to taxonomists for standard genome sequencing and annotation.</title>
        <authorList>
            <consortium name="The Broad Institute Genomics Platform"/>
            <consortium name="The Broad Institute Genome Sequencing Center for Infectious Disease"/>
            <person name="Wu L."/>
            <person name="Ma J."/>
        </authorList>
    </citation>
    <scope>NUCLEOTIDE SEQUENCE [LARGE SCALE GENOMIC DNA]</scope>
    <source>
        <strain evidence="3">CGMCC 4.7682</strain>
    </source>
</reference>
<dbReference type="EMBL" id="JBHRWI010000003">
    <property type="protein sequence ID" value="MFC3508871.1"/>
    <property type="molecule type" value="Genomic_DNA"/>
</dbReference>
<feature type="transmembrane region" description="Helical" evidence="1">
    <location>
        <begin position="26"/>
        <end position="46"/>
    </location>
</feature>
<protein>
    <recommendedName>
        <fullName evidence="4">DUF2029 domain-containing protein</fullName>
    </recommendedName>
</protein>
<feature type="transmembrane region" description="Helical" evidence="1">
    <location>
        <begin position="128"/>
        <end position="149"/>
    </location>
</feature>
<comment type="caution">
    <text evidence="2">The sequence shown here is derived from an EMBL/GenBank/DDBJ whole genome shotgun (WGS) entry which is preliminary data.</text>
</comment>
<feature type="transmembrane region" description="Helical" evidence="1">
    <location>
        <begin position="99"/>
        <end position="121"/>
    </location>
</feature>
<keyword evidence="1" id="KW-0472">Membrane</keyword>
<dbReference type="Proteomes" id="UP001595764">
    <property type="component" value="Unassembled WGS sequence"/>
</dbReference>
<feature type="transmembrane region" description="Helical" evidence="1">
    <location>
        <begin position="375"/>
        <end position="395"/>
    </location>
</feature>
<evidence type="ECO:0000313" key="2">
    <source>
        <dbReference type="EMBL" id="MFC3508871.1"/>
    </source>
</evidence>
<gene>
    <name evidence="2" type="ORF">ACFORO_01730</name>
</gene>
<feature type="transmembrane region" description="Helical" evidence="1">
    <location>
        <begin position="349"/>
        <end position="369"/>
    </location>
</feature>
<evidence type="ECO:0000313" key="3">
    <source>
        <dbReference type="Proteomes" id="UP001595764"/>
    </source>
</evidence>
<accession>A0ABV7Q6X3</accession>
<evidence type="ECO:0000256" key="1">
    <source>
        <dbReference type="SAM" id="Phobius"/>
    </source>
</evidence>
<keyword evidence="1" id="KW-0812">Transmembrane</keyword>
<keyword evidence="1" id="KW-1133">Transmembrane helix</keyword>
<feature type="transmembrane region" description="Helical" evidence="1">
    <location>
        <begin position="272"/>
        <end position="290"/>
    </location>
</feature>
<feature type="transmembrane region" description="Helical" evidence="1">
    <location>
        <begin position="215"/>
        <end position="236"/>
    </location>
</feature>
<dbReference type="RefSeq" id="WP_377868929.1">
    <property type="nucleotide sequence ID" value="NZ_JBHMAY010000010.1"/>
</dbReference>
<feature type="transmembrane region" description="Helical" evidence="1">
    <location>
        <begin position="302"/>
        <end position="320"/>
    </location>
</feature>
<name>A0ABV7Q6X3_9PSEU</name>
<evidence type="ECO:0008006" key="4">
    <source>
        <dbReference type="Google" id="ProtNLM"/>
    </source>
</evidence>
<keyword evidence="3" id="KW-1185">Reference proteome</keyword>
<feature type="transmembrane region" description="Helical" evidence="1">
    <location>
        <begin position="161"/>
        <end position="184"/>
    </location>
</feature>
<sequence>MTTGIEPSAPVSRKTAAPRSAAVRRAAVYLTLATASLINFISYAPLDVRAHEKAWGDALNYYAMSEHTGAQVDNPFALRMLSPWLVHLANKVTGLSLDVLWLGFTAVVTLACTVVFFEFCWRHLNLHLFTSVLAAIALSCTFWYAPYAFSNPFLVDPLNNLLYLLALWLLFKRKLLLFTLVIIVGTINKETTLLLAPLYPLLAWTRSRSLRDRQVLFGVLATAVAALAYAGFRLWAQNFIGGSYSFGSGQGNQSLASNIVFALSSNKRSEHAALFDTFHFFWIIFGYGLYRLYRQRGPLNPLLVSSVYLALCCLAGRMVATDTQRVFVMLAPLVIGVVAVTLDNQRSDIRRFLVGVLAFLYVALNLRLVPDDTKFLVEIGGLILFAALIYSQSWLPRGRPKTAV</sequence>
<proteinExistence type="predicted"/>
<organism evidence="2 3">
    <name type="scientific">Amycolatopsis halotolerans</name>
    <dbReference type="NCBI Taxonomy" id="330083"/>
    <lineage>
        <taxon>Bacteria</taxon>
        <taxon>Bacillati</taxon>
        <taxon>Actinomycetota</taxon>
        <taxon>Actinomycetes</taxon>
        <taxon>Pseudonocardiales</taxon>
        <taxon>Pseudonocardiaceae</taxon>
        <taxon>Amycolatopsis</taxon>
    </lineage>
</organism>
<feature type="transmembrane region" description="Helical" evidence="1">
    <location>
        <begin position="326"/>
        <end position="342"/>
    </location>
</feature>